<keyword evidence="3" id="KW-1185">Reference proteome</keyword>
<dbReference type="EMBL" id="OZ035824">
    <property type="protein sequence ID" value="CAL1592388.1"/>
    <property type="molecule type" value="Genomic_DNA"/>
</dbReference>
<sequence>MPCERRQGSAPGGQGPLRHEVPTEHCDVSPSQVAERSRGTASLWVGALFVSCTLLLEKRNCHPSRWQIQDLRTLMN</sequence>
<accession>A0AAV2KUR7</accession>
<proteinExistence type="predicted"/>
<feature type="region of interest" description="Disordered" evidence="1">
    <location>
        <begin position="1"/>
        <end position="32"/>
    </location>
</feature>
<evidence type="ECO:0000313" key="2">
    <source>
        <dbReference type="EMBL" id="CAL1592388.1"/>
    </source>
</evidence>
<reference evidence="2 3" key="1">
    <citation type="submission" date="2024-04" db="EMBL/GenBank/DDBJ databases">
        <authorList>
            <person name="Waldvogel A.-M."/>
            <person name="Schoenle A."/>
        </authorList>
    </citation>
    <scope>NUCLEOTIDE SEQUENCE [LARGE SCALE GENOMIC DNA]</scope>
</reference>
<dbReference type="Proteomes" id="UP001497482">
    <property type="component" value="Chromosome 2"/>
</dbReference>
<name>A0AAV2KUR7_KNICA</name>
<evidence type="ECO:0000256" key="1">
    <source>
        <dbReference type="SAM" id="MobiDB-lite"/>
    </source>
</evidence>
<feature type="compositionally biased region" description="Basic and acidic residues" evidence="1">
    <location>
        <begin position="17"/>
        <end position="27"/>
    </location>
</feature>
<dbReference type="AlphaFoldDB" id="A0AAV2KUR7"/>
<organism evidence="2 3">
    <name type="scientific">Knipowitschia caucasica</name>
    <name type="common">Caucasian dwarf goby</name>
    <name type="synonym">Pomatoschistus caucasicus</name>
    <dbReference type="NCBI Taxonomy" id="637954"/>
    <lineage>
        <taxon>Eukaryota</taxon>
        <taxon>Metazoa</taxon>
        <taxon>Chordata</taxon>
        <taxon>Craniata</taxon>
        <taxon>Vertebrata</taxon>
        <taxon>Euteleostomi</taxon>
        <taxon>Actinopterygii</taxon>
        <taxon>Neopterygii</taxon>
        <taxon>Teleostei</taxon>
        <taxon>Neoteleostei</taxon>
        <taxon>Acanthomorphata</taxon>
        <taxon>Gobiaria</taxon>
        <taxon>Gobiiformes</taxon>
        <taxon>Gobioidei</taxon>
        <taxon>Gobiidae</taxon>
        <taxon>Gobiinae</taxon>
        <taxon>Knipowitschia</taxon>
    </lineage>
</organism>
<gene>
    <name evidence="2" type="ORF">KC01_LOCUS21640</name>
</gene>
<evidence type="ECO:0000313" key="3">
    <source>
        <dbReference type="Proteomes" id="UP001497482"/>
    </source>
</evidence>
<protein>
    <submittedName>
        <fullName evidence="2">Uncharacterized protein</fullName>
    </submittedName>
</protein>